<evidence type="ECO:0000256" key="1">
    <source>
        <dbReference type="SAM" id="SignalP"/>
    </source>
</evidence>
<keyword evidence="4" id="KW-1185">Reference proteome</keyword>
<evidence type="ECO:0000259" key="2">
    <source>
        <dbReference type="Pfam" id="PF13590"/>
    </source>
</evidence>
<sequence>MKTFYCLLFLLAVVACSSVTTSFDYDKTADFSKYKTYTLTEHAAKLPEIQQLDRDRILAAVEAELAKRGFTKSETPDALVDVFVKTEEEMTATATNTGGYGRWGYGYGWGGGTTYIDYNTFTKGTLFINAIDKTTEKIVWQGRGTKTLDEHVSPERKEANIKSAVAAIFTKYPKAAAK</sequence>
<dbReference type="PROSITE" id="PS51257">
    <property type="entry name" value="PROKAR_LIPOPROTEIN"/>
    <property type="match status" value="1"/>
</dbReference>
<proteinExistence type="predicted"/>
<reference evidence="3 4" key="1">
    <citation type="submission" date="2016-11" db="EMBL/GenBank/DDBJ databases">
        <authorList>
            <person name="Jaros S."/>
            <person name="Januszkiewicz K."/>
            <person name="Wedrychowicz H."/>
        </authorList>
    </citation>
    <scope>NUCLEOTIDE SEQUENCE [LARGE SCALE GENOMIC DNA]</scope>
    <source>
        <strain evidence="3 4">DSM 24574</strain>
    </source>
</reference>
<evidence type="ECO:0000313" key="3">
    <source>
        <dbReference type="EMBL" id="SHH18543.1"/>
    </source>
</evidence>
<protein>
    <recommendedName>
        <fullName evidence="2">DUF4136 domain-containing protein</fullName>
    </recommendedName>
</protein>
<name>A0A1M5QYD1_9BACT</name>
<dbReference type="AlphaFoldDB" id="A0A1M5QYD1"/>
<gene>
    <name evidence="3" type="ORF">SAMN04488109_3060</name>
</gene>
<dbReference type="Proteomes" id="UP000184212">
    <property type="component" value="Unassembled WGS sequence"/>
</dbReference>
<dbReference type="InterPro" id="IPR025411">
    <property type="entry name" value="DUF4136"/>
</dbReference>
<feature type="domain" description="DUF4136" evidence="2">
    <location>
        <begin position="23"/>
        <end position="173"/>
    </location>
</feature>
<feature type="chain" id="PRO_5012883797" description="DUF4136 domain-containing protein" evidence="1">
    <location>
        <begin position="23"/>
        <end position="178"/>
    </location>
</feature>
<dbReference type="Gene3D" id="3.30.160.670">
    <property type="match status" value="1"/>
</dbReference>
<evidence type="ECO:0000313" key="4">
    <source>
        <dbReference type="Proteomes" id="UP000184212"/>
    </source>
</evidence>
<dbReference type="OrthoDB" id="5432251at2"/>
<dbReference type="STRING" id="947013.SAMN04488109_3060"/>
<dbReference type="Pfam" id="PF13590">
    <property type="entry name" value="DUF4136"/>
    <property type="match status" value="1"/>
</dbReference>
<keyword evidence="1" id="KW-0732">Signal</keyword>
<accession>A0A1M5QYD1</accession>
<dbReference type="EMBL" id="FQWQ01000002">
    <property type="protein sequence ID" value="SHH18543.1"/>
    <property type="molecule type" value="Genomic_DNA"/>
</dbReference>
<organism evidence="3 4">
    <name type="scientific">Chryseolinea serpens</name>
    <dbReference type="NCBI Taxonomy" id="947013"/>
    <lineage>
        <taxon>Bacteria</taxon>
        <taxon>Pseudomonadati</taxon>
        <taxon>Bacteroidota</taxon>
        <taxon>Cytophagia</taxon>
        <taxon>Cytophagales</taxon>
        <taxon>Fulvivirgaceae</taxon>
        <taxon>Chryseolinea</taxon>
    </lineage>
</organism>
<dbReference type="RefSeq" id="WP_073135647.1">
    <property type="nucleotide sequence ID" value="NZ_FQWQ01000002.1"/>
</dbReference>
<feature type="signal peptide" evidence="1">
    <location>
        <begin position="1"/>
        <end position="22"/>
    </location>
</feature>